<protein>
    <submittedName>
        <fullName evidence="2">Uncharacterized protein</fullName>
    </submittedName>
</protein>
<gene>
    <name evidence="2" type="ORF">JCM14722_15870</name>
</gene>
<evidence type="ECO:0000313" key="2">
    <source>
        <dbReference type="EMBL" id="BDQ34045.1"/>
    </source>
</evidence>
<dbReference type="Proteomes" id="UP001061361">
    <property type="component" value="Chromosome"/>
</dbReference>
<reference evidence="2" key="1">
    <citation type="submission" date="2022-08" db="EMBL/GenBank/DDBJ databases">
        <title>Genome Sequence of the sulphate-reducing bacterium, Pseudodesulfovibrio portus JCM14722.</title>
        <authorList>
            <person name="Kondo R."/>
            <person name="Kataoka T."/>
        </authorList>
    </citation>
    <scope>NUCLEOTIDE SEQUENCE</scope>
    <source>
        <strain evidence="2">JCM 14722</strain>
    </source>
</reference>
<feature type="region of interest" description="Disordered" evidence="1">
    <location>
        <begin position="1"/>
        <end position="24"/>
    </location>
</feature>
<dbReference type="RefSeq" id="WP_264984090.1">
    <property type="nucleotide sequence ID" value="NZ_AP026708.1"/>
</dbReference>
<name>A0ABM8ARY1_9BACT</name>
<proteinExistence type="predicted"/>
<sequence>MTHADESKSASPAQQGEARLSDDIPTLEAEVAQLTLEREKTIKAIRDLREAEDPARRIFHHEEIFRMQQEKLRLDVDIKFRTNKINRINLGMDEAQVADGIKGGFLF</sequence>
<keyword evidence="3" id="KW-1185">Reference proteome</keyword>
<dbReference type="EMBL" id="AP026708">
    <property type="protein sequence ID" value="BDQ34045.1"/>
    <property type="molecule type" value="Genomic_DNA"/>
</dbReference>
<evidence type="ECO:0000256" key="1">
    <source>
        <dbReference type="SAM" id="MobiDB-lite"/>
    </source>
</evidence>
<organism evidence="2 3">
    <name type="scientific">Pseudodesulfovibrio portus</name>
    <dbReference type="NCBI Taxonomy" id="231439"/>
    <lineage>
        <taxon>Bacteria</taxon>
        <taxon>Pseudomonadati</taxon>
        <taxon>Thermodesulfobacteriota</taxon>
        <taxon>Desulfovibrionia</taxon>
        <taxon>Desulfovibrionales</taxon>
        <taxon>Desulfovibrionaceae</taxon>
    </lineage>
</organism>
<evidence type="ECO:0000313" key="3">
    <source>
        <dbReference type="Proteomes" id="UP001061361"/>
    </source>
</evidence>
<accession>A0ABM8ARY1</accession>